<dbReference type="AlphaFoldDB" id="A0A0F0GF28"/>
<dbReference type="EMBL" id="JYJG01000574">
    <property type="protein sequence ID" value="KJK33171.1"/>
    <property type="molecule type" value="Genomic_DNA"/>
</dbReference>
<keyword evidence="1" id="KW-1133">Transmembrane helix</keyword>
<sequence>MISERWAVMALRFFLVALFGVLVMLETLSIPGSYRYSVEQHPDRATENLAIMIVAIFWVLCVQVVIVATWKLLTLVRKDLIFTDAAIKWVDVMVWAIAAGWVVLVAVFIYLGFIADDPGVLVLFFVITTGVSVLGLVLIVMRALLQRATTLRADMESVI</sequence>
<proteinExistence type="predicted"/>
<accession>A0A0F0GF28</accession>
<dbReference type="Pfam" id="PF11188">
    <property type="entry name" value="DUF2975"/>
    <property type="match status" value="1"/>
</dbReference>
<dbReference type="Proteomes" id="UP000033393">
    <property type="component" value="Unassembled WGS sequence"/>
</dbReference>
<organism evidence="2 3">
    <name type="scientific">Lentzea aerocolonigenes</name>
    <name type="common">Lechevalieria aerocolonigenes</name>
    <name type="synonym">Saccharothrix aerocolonigenes</name>
    <dbReference type="NCBI Taxonomy" id="68170"/>
    <lineage>
        <taxon>Bacteria</taxon>
        <taxon>Bacillati</taxon>
        <taxon>Actinomycetota</taxon>
        <taxon>Actinomycetes</taxon>
        <taxon>Pseudonocardiales</taxon>
        <taxon>Pseudonocardiaceae</taxon>
        <taxon>Lentzea</taxon>
    </lineage>
</organism>
<keyword evidence="1" id="KW-0812">Transmembrane</keyword>
<keyword evidence="1" id="KW-0472">Membrane</keyword>
<evidence type="ECO:0000313" key="2">
    <source>
        <dbReference type="EMBL" id="KJK33171.1"/>
    </source>
</evidence>
<feature type="transmembrane region" description="Helical" evidence="1">
    <location>
        <begin position="12"/>
        <end position="30"/>
    </location>
</feature>
<keyword evidence="3" id="KW-1185">Reference proteome</keyword>
<comment type="caution">
    <text evidence="2">The sequence shown here is derived from an EMBL/GenBank/DDBJ whole genome shotgun (WGS) entry which is preliminary data.</text>
</comment>
<protein>
    <submittedName>
        <fullName evidence="2">Membrane protein</fullName>
    </submittedName>
</protein>
<dbReference type="InterPro" id="IPR021354">
    <property type="entry name" value="DUF2975"/>
</dbReference>
<name>A0A0F0GF28_LENAE</name>
<feature type="transmembrane region" description="Helical" evidence="1">
    <location>
        <begin position="94"/>
        <end position="115"/>
    </location>
</feature>
<feature type="transmembrane region" description="Helical" evidence="1">
    <location>
        <begin position="50"/>
        <end position="73"/>
    </location>
</feature>
<dbReference type="RefSeq" id="WP_045318419.1">
    <property type="nucleotide sequence ID" value="NZ_JYJG01000574.1"/>
</dbReference>
<evidence type="ECO:0000256" key="1">
    <source>
        <dbReference type="SAM" id="Phobius"/>
    </source>
</evidence>
<gene>
    <name evidence="2" type="ORF">UK23_47270</name>
</gene>
<dbReference type="PATRIC" id="fig|68170.10.peg.3218"/>
<reference evidence="2 3" key="1">
    <citation type="submission" date="2015-02" db="EMBL/GenBank/DDBJ databases">
        <authorList>
            <person name="Ju K.-S."/>
            <person name="Doroghazi J.R."/>
            <person name="Metcalf W."/>
        </authorList>
    </citation>
    <scope>NUCLEOTIDE SEQUENCE [LARGE SCALE GENOMIC DNA]</scope>
    <source>
        <strain evidence="2 3">NRRL B-16140</strain>
    </source>
</reference>
<dbReference type="OrthoDB" id="3240470at2"/>
<evidence type="ECO:0000313" key="3">
    <source>
        <dbReference type="Proteomes" id="UP000033393"/>
    </source>
</evidence>
<feature type="transmembrane region" description="Helical" evidence="1">
    <location>
        <begin position="121"/>
        <end position="145"/>
    </location>
</feature>